<accession>A0A9D1E8V3</accession>
<dbReference type="Proteomes" id="UP000823912">
    <property type="component" value="Unassembled WGS sequence"/>
</dbReference>
<feature type="transmembrane region" description="Helical" evidence="1">
    <location>
        <begin position="38"/>
        <end position="57"/>
    </location>
</feature>
<reference evidence="2" key="2">
    <citation type="journal article" date="2021" name="PeerJ">
        <title>Extensive microbial diversity within the chicken gut microbiome revealed by metagenomics and culture.</title>
        <authorList>
            <person name="Gilroy R."/>
            <person name="Ravi A."/>
            <person name="Getino M."/>
            <person name="Pursley I."/>
            <person name="Horton D.L."/>
            <person name="Alikhan N.F."/>
            <person name="Baker D."/>
            <person name="Gharbi K."/>
            <person name="Hall N."/>
            <person name="Watson M."/>
            <person name="Adriaenssens E.M."/>
            <person name="Foster-Nyarko E."/>
            <person name="Jarju S."/>
            <person name="Secka A."/>
            <person name="Antonio M."/>
            <person name="Oren A."/>
            <person name="Chaudhuri R.R."/>
            <person name="La Ragione R."/>
            <person name="Hildebrand F."/>
            <person name="Pallen M.J."/>
        </authorList>
    </citation>
    <scope>NUCLEOTIDE SEQUENCE</scope>
    <source>
        <strain evidence="2">ChiSjej5B23-6657</strain>
    </source>
</reference>
<keyword evidence="1" id="KW-1133">Transmembrane helix</keyword>
<feature type="transmembrane region" description="Helical" evidence="1">
    <location>
        <begin position="6"/>
        <end position="26"/>
    </location>
</feature>
<protein>
    <submittedName>
        <fullName evidence="2">Uncharacterized protein</fullName>
    </submittedName>
</protein>
<evidence type="ECO:0000313" key="2">
    <source>
        <dbReference type="EMBL" id="HIR70151.1"/>
    </source>
</evidence>
<reference evidence="2" key="1">
    <citation type="submission" date="2020-10" db="EMBL/GenBank/DDBJ databases">
        <authorList>
            <person name="Gilroy R."/>
        </authorList>
    </citation>
    <scope>NUCLEOTIDE SEQUENCE</scope>
    <source>
        <strain evidence="2">ChiSjej5B23-6657</strain>
    </source>
</reference>
<gene>
    <name evidence="2" type="ORF">IAA55_02590</name>
</gene>
<comment type="caution">
    <text evidence="2">The sequence shown here is derived from an EMBL/GenBank/DDBJ whole genome shotgun (WGS) entry which is preliminary data.</text>
</comment>
<name>A0A9D1E8V3_9FIRM</name>
<keyword evidence="1" id="KW-0472">Membrane</keyword>
<evidence type="ECO:0000256" key="1">
    <source>
        <dbReference type="SAM" id="Phobius"/>
    </source>
</evidence>
<evidence type="ECO:0000313" key="3">
    <source>
        <dbReference type="Proteomes" id="UP000823912"/>
    </source>
</evidence>
<proteinExistence type="predicted"/>
<keyword evidence="1" id="KW-0812">Transmembrane</keyword>
<dbReference type="AlphaFoldDB" id="A0A9D1E8V3"/>
<organism evidence="2 3">
    <name type="scientific">Candidatus Pullilachnospira gallistercoris</name>
    <dbReference type="NCBI Taxonomy" id="2840911"/>
    <lineage>
        <taxon>Bacteria</taxon>
        <taxon>Bacillati</taxon>
        <taxon>Bacillota</taxon>
        <taxon>Clostridia</taxon>
        <taxon>Lachnospirales</taxon>
        <taxon>Lachnospiraceae</taxon>
        <taxon>Lachnospiraceae incertae sedis</taxon>
        <taxon>Candidatus Pullilachnospira</taxon>
    </lineage>
</organism>
<dbReference type="EMBL" id="DVHM01000042">
    <property type="protein sequence ID" value="HIR70151.1"/>
    <property type="molecule type" value="Genomic_DNA"/>
</dbReference>
<sequence>MDWTDWRVILANVVAIAIGLGLFLLITRSKWGKEHREFYYLIMLLALITVAGVLWLLSQLLGFPLTN</sequence>